<proteinExistence type="predicted"/>
<sequence length="159" mass="18342">MKYFLSLLLIMAIGLTCCTNSTETTTGDLNNEEQKIKELFTSWVEDVSENMDPDTYFKYVTNDFILSEPGTPAKPNDETLKTELIEFVNSYESIRLKDWNSEEIIIRDDIAIHRHSGVLVLQPKGDSLIMEVSLKYLDVLKKNEDGEWKVYIHSNMPNK</sequence>
<comment type="caution">
    <text evidence="2">The sequence shown here is derived from an EMBL/GenBank/DDBJ whole genome shotgun (WGS) entry which is preliminary data.</text>
</comment>
<organism evidence="2 3">
    <name type="scientific">Marinigracilibium pacificum</name>
    <dbReference type="NCBI Taxonomy" id="2729599"/>
    <lineage>
        <taxon>Bacteria</taxon>
        <taxon>Pseudomonadati</taxon>
        <taxon>Bacteroidota</taxon>
        <taxon>Cytophagia</taxon>
        <taxon>Cytophagales</taxon>
        <taxon>Flammeovirgaceae</taxon>
        <taxon>Marinigracilibium</taxon>
    </lineage>
</organism>
<keyword evidence="1" id="KW-0732">Signal</keyword>
<evidence type="ECO:0008006" key="4">
    <source>
        <dbReference type="Google" id="ProtNLM"/>
    </source>
</evidence>
<dbReference type="RefSeq" id="WP_169678533.1">
    <property type="nucleotide sequence ID" value="NZ_JABBNU010000003.1"/>
</dbReference>
<dbReference type="Gene3D" id="3.10.450.50">
    <property type="match status" value="1"/>
</dbReference>
<dbReference type="InterPro" id="IPR032710">
    <property type="entry name" value="NTF2-like_dom_sf"/>
</dbReference>
<dbReference type="EMBL" id="JABBNU010000003">
    <property type="protein sequence ID" value="NMM47722.1"/>
    <property type="molecule type" value="Genomic_DNA"/>
</dbReference>
<gene>
    <name evidence="2" type="ORF">HH304_04870</name>
</gene>
<evidence type="ECO:0000313" key="2">
    <source>
        <dbReference type="EMBL" id="NMM47722.1"/>
    </source>
</evidence>
<protein>
    <recommendedName>
        <fullName evidence="4">DUF4440 domain-containing protein</fullName>
    </recommendedName>
</protein>
<dbReference type="Proteomes" id="UP000559010">
    <property type="component" value="Unassembled WGS sequence"/>
</dbReference>
<reference evidence="2 3" key="1">
    <citation type="submission" date="2020-04" db="EMBL/GenBank/DDBJ databases">
        <title>Flammeovirgaceae bacterium KN852 isolated from deep sea.</title>
        <authorList>
            <person name="Zhang D.-C."/>
        </authorList>
    </citation>
    <scope>NUCLEOTIDE SEQUENCE [LARGE SCALE GENOMIC DNA]</scope>
    <source>
        <strain evidence="2 3">KN852</strain>
    </source>
</reference>
<keyword evidence="3" id="KW-1185">Reference proteome</keyword>
<evidence type="ECO:0000313" key="3">
    <source>
        <dbReference type="Proteomes" id="UP000559010"/>
    </source>
</evidence>
<feature type="signal peptide" evidence="1">
    <location>
        <begin position="1"/>
        <end position="21"/>
    </location>
</feature>
<name>A0A848J3G9_9BACT</name>
<dbReference type="AlphaFoldDB" id="A0A848J3G9"/>
<evidence type="ECO:0000256" key="1">
    <source>
        <dbReference type="SAM" id="SignalP"/>
    </source>
</evidence>
<dbReference type="SUPFAM" id="SSF54427">
    <property type="entry name" value="NTF2-like"/>
    <property type="match status" value="1"/>
</dbReference>
<accession>A0A848J3G9</accession>
<feature type="chain" id="PRO_5032754775" description="DUF4440 domain-containing protein" evidence="1">
    <location>
        <begin position="22"/>
        <end position="159"/>
    </location>
</feature>